<sequence length="214" mass="23104">MTNIVKFGAAVVAATAILSSNAVTQSVFVGVEGGFLQSRTTLDEIFPSTIDDPSDTSVELGLKGGYDFDTFRIWGGLSFRTAGSQVYHLQNLTNGSDTVNINGKFIWQTNNILLGANYTPSLNYKFKLSLGAYTGLSIVKGEFNGQASYASGSLGYDSKSGVGNLFGVKLGAIYEVDKNNEIEFGVKGDYQTTGIDEFDNILNYGIYVGYNYKF</sequence>
<proteinExistence type="predicted"/>
<dbReference type="InterPro" id="IPR011250">
    <property type="entry name" value="OMP/PagP_B-barrel"/>
</dbReference>
<accession>A0A1X9SWE3</accession>
<dbReference type="STRING" id="1660073.CSUIS_0632"/>
<feature type="chain" id="PRO_5013141091" evidence="1">
    <location>
        <begin position="25"/>
        <end position="214"/>
    </location>
</feature>
<evidence type="ECO:0000256" key="1">
    <source>
        <dbReference type="SAM" id="SignalP"/>
    </source>
</evidence>
<keyword evidence="1" id="KW-0732">Signal</keyword>
<evidence type="ECO:0000313" key="2">
    <source>
        <dbReference type="EMBL" id="ARR00449.1"/>
    </source>
</evidence>
<name>A0A1X9SWE3_9BACT</name>
<evidence type="ECO:0000313" key="3">
    <source>
        <dbReference type="Proteomes" id="UP000194260"/>
    </source>
</evidence>
<dbReference type="SUPFAM" id="SSF56925">
    <property type="entry name" value="OMPA-like"/>
    <property type="match status" value="1"/>
</dbReference>
<reference evidence="3" key="1">
    <citation type="journal article" date="2017" name="Genome Biol. Evol.">
        <title>Comparative Genomic Analysis Identifies a Campylobacter Clade Deficient in Selenium Metabolism.</title>
        <authorList>
            <person name="Miller W.G."/>
            <person name="Yee E."/>
            <person name="Lopes B.S."/>
            <person name="Chapman M.H."/>
            <person name="Huynh S."/>
            <person name="Bono J.L."/>
            <person name="Parker C.T."/>
            <person name="Strachan N.J.C."/>
            <person name="Forbes K.J."/>
        </authorList>
    </citation>
    <scope>NUCLEOTIDE SEQUENCE [LARGE SCALE GENOMIC DNA]</scope>
    <source>
        <strain evidence="3">RM6137</strain>
    </source>
</reference>
<dbReference type="EMBL" id="CP018789">
    <property type="protein sequence ID" value="ARR00449.1"/>
    <property type="molecule type" value="Genomic_DNA"/>
</dbReference>
<dbReference type="Gene3D" id="2.40.160.20">
    <property type="match status" value="1"/>
</dbReference>
<gene>
    <name evidence="2" type="ORF">CSUIS_0632</name>
</gene>
<feature type="signal peptide" evidence="1">
    <location>
        <begin position="1"/>
        <end position="24"/>
    </location>
</feature>
<organism evidence="2 3">
    <name type="scientific">Campylobacter porcelli</name>
    <dbReference type="NCBI Taxonomy" id="1660073"/>
    <lineage>
        <taxon>Bacteria</taxon>
        <taxon>Pseudomonadati</taxon>
        <taxon>Campylobacterota</taxon>
        <taxon>Epsilonproteobacteria</taxon>
        <taxon>Campylobacterales</taxon>
        <taxon>Campylobacteraceae</taxon>
        <taxon>Campylobacter</taxon>
    </lineage>
</organism>
<dbReference type="RefSeq" id="WP_086297065.1">
    <property type="nucleotide sequence ID" value="NZ_CP018789.1"/>
</dbReference>
<protein>
    <submittedName>
        <fullName evidence="2">Outer membrane beta-barrel domain protein</fullName>
    </submittedName>
</protein>
<dbReference type="AlphaFoldDB" id="A0A1X9SWE3"/>
<dbReference type="KEGG" id="camy:CSUIS_0632"/>
<dbReference type="Proteomes" id="UP000194260">
    <property type="component" value="Chromosome"/>
</dbReference>